<sequence>MNNYIKILLIVICFSSCSVLDKKENSNFLDKIYFNKNILNQNYVGMTRKQIVYIFGMPIISDSFSDVYHYYLYDLKNNNTSSKVMLNLYFKDNKVEKFNIT</sequence>
<reference evidence="6 7" key="2">
    <citation type="submission" date="2019-05" db="EMBL/GenBank/DDBJ databases">
        <title>Genome evolution of the obligate endosymbiont Buchnera aphidicola.</title>
        <authorList>
            <person name="Moran N.A."/>
        </authorList>
    </citation>
    <scope>NUCLEOTIDE SEQUENCE [LARGE SCALE GENOMIC DNA]</scope>
    <source>
        <strain evidence="6 7">Ala</strain>
    </source>
</reference>
<reference evidence="6 7" key="1">
    <citation type="submission" date="2018-12" db="EMBL/GenBank/DDBJ databases">
        <authorList>
            <person name="Chong R.A."/>
        </authorList>
    </citation>
    <scope>NUCLEOTIDE SEQUENCE [LARGE SCALE GENOMIC DNA]</scope>
    <source>
        <strain evidence="6 7">Ala</strain>
    </source>
</reference>
<protein>
    <recommendedName>
        <fullName evidence="4">Outer membrane protein assembly factor BamE</fullName>
    </recommendedName>
</protein>
<evidence type="ECO:0000259" key="5">
    <source>
        <dbReference type="Pfam" id="PF04355"/>
    </source>
</evidence>
<comment type="function">
    <text evidence="4">Part of the outer membrane protein assembly complex, which is involved in assembly and insertion of beta-barrel proteins into the outer membrane.</text>
</comment>
<dbReference type="RefSeq" id="WP_158339380.1">
    <property type="nucleotide sequence ID" value="NZ_CP034891.1"/>
</dbReference>
<dbReference type="GO" id="GO:0043165">
    <property type="term" value="P:Gram-negative-bacterium-type cell outer membrane assembly"/>
    <property type="evidence" value="ECO:0007669"/>
    <property type="project" value="UniProtKB-UniRule"/>
</dbReference>
<dbReference type="OrthoDB" id="9808250at2"/>
<evidence type="ECO:0000313" key="6">
    <source>
        <dbReference type="EMBL" id="QCI17591.1"/>
    </source>
</evidence>
<dbReference type="InterPro" id="IPR037873">
    <property type="entry name" value="BamE-like"/>
</dbReference>
<keyword evidence="2 4" id="KW-0472">Membrane</keyword>
<dbReference type="Gene3D" id="3.30.1450.10">
    <property type="match status" value="1"/>
</dbReference>
<name>A0A4D6XVG6_9GAMM</name>
<proteinExistence type="inferred from homology"/>
<dbReference type="HAMAP" id="MF_00925">
    <property type="entry name" value="OM_assembly_BamE"/>
    <property type="match status" value="1"/>
</dbReference>
<evidence type="ECO:0000256" key="2">
    <source>
        <dbReference type="ARBA" id="ARBA00023136"/>
    </source>
</evidence>
<accession>A0A4D6XVG6</accession>
<dbReference type="InterPro" id="IPR007450">
    <property type="entry name" value="BamE_dom"/>
</dbReference>
<dbReference type="AlphaFoldDB" id="A0A4D6XVG6"/>
<comment type="subcellular location">
    <subcellularLocation>
        <location evidence="4">Cell outer membrane</location>
    </subcellularLocation>
</comment>
<dbReference type="GO" id="GO:0009279">
    <property type="term" value="C:cell outer membrane"/>
    <property type="evidence" value="ECO:0007669"/>
    <property type="project" value="UniProtKB-SubCell"/>
</dbReference>
<feature type="domain" description="Outer membrane protein assembly factor BamE" evidence="5">
    <location>
        <begin position="33"/>
        <end position="98"/>
    </location>
</feature>
<dbReference type="EMBL" id="CP034891">
    <property type="protein sequence ID" value="QCI17591.1"/>
    <property type="molecule type" value="Genomic_DNA"/>
</dbReference>
<dbReference type="Proteomes" id="UP000298660">
    <property type="component" value="Chromosome"/>
</dbReference>
<keyword evidence="3 4" id="KW-0998">Cell outer membrane</keyword>
<keyword evidence="1 4" id="KW-0732">Signal</keyword>
<gene>
    <name evidence="4" type="primary">bamE</name>
    <name evidence="6" type="ORF">D9V61_00940</name>
</gene>
<evidence type="ECO:0000256" key="4">
    <source>
        <dbReference type="HAMAP-Rule" id="MF_00925"/>
    </source>
</evidence>
<evidence type="ECO:0000256" key="3">
    <source>
        <dbReference type="ARBA" id="ARBA00023237"/>
    </source>
</evidence>
<comment type="similarity">
    <text evidence="4">Belongs to the BamE family.</text>
</comment>
<dbReference type="GO" id="GO:0051205">
    <property type="term" value="P:protein insertion into membrane"/>
    <property type="evidence" value="ECO:0007669"/>
    <property type="project" value="UniProtKB-UniRule"/>
</dbReference>
<evidence type="ECO:0000256" key="1">
    <source>
        <dbReference type="ARBA" id="ARBA00022729"/>
    </source>
</evidence>
<organism evidence="6 7">
    <name type="scientific">Buchnera aphidicola</name>
    <name type="common">Acyrthosiphon lactucae</name>
    <dbReference type="NCBI Taxonomy" id="1241832"/>
    <lineage>
        <taxon>Bacteria</taxon>
        <taxon>Pseudomonadati</taxon>
        <taxon>Pseudomonadota</taxon>
        <taxon>Gammaproteobacteria</taxon>
        <taxon>Enterobacterales</taxon>
        <taxon>Erwiniaceae</taxon>
        <taxon>Buchnera</taxon>
    </lineage>
</organism>
<dbReference type="InterPro" id="IPR026592">
    <property type="entry name" value="BamE"/>
</dbReference>
<comment type="subunit">
    <text evidence="4">Part of the Bam complex, which is composed of the outer membrane protein BamA, and four lipoproteins BamB, BamC, BamD and BamE.</text>
</comment>
<dbReference type="Pfam" id="PF04355">
    <property type="entry name" value="BamE"/>
    <property type="match status" value="1"/>
</dbReference>
<evidence type="ECO:0000313" key="7">
    <source>
        <dbReference type="Proteomes" id="UP000298660"/>
    </source>
</evidence>